<evidence type="ECO:0000313" key="1">
    <source>
        <dbReference type="EMBL" id="EHU43423.1"/>
    </source>
</evidence>
<proteinExistence type="predicted"/>
<sequence>MTQYQKPINPYRYGNNYKEQGEKEEQTLTFAALLYRLLRGLSLRICAHIVLHDLLNSSAEPTCLPKRPACYDAGRLFFFYKSGFLSEMTR</sequence>
<evidence type="ECO:0000313" key="2">
    <source>
        <dbReference type="Proteomes" id="UP000005272"/>
    </source>
</evidence>
<gene>
    <name evidence="1" type="ORF">ECDEC2D_3169</name>
</gene>
<comment type="caution">
    <text evidence="1">The sequence shown here is derived from an EMBL/GenBank/DDBJ whole genome shotgun (WGS) entry which is preliminary data.</text>
</comment>
<protein>
    <submittedName>
        <fullName evidence="1">Uncharacterized protein</fullName>
    </submittedName>
</protein>
<dbReference type="Proteomes" id="UP000005272">
    <property type="component" value="Unassembled WGS sequence"/>
</dbReference>
<accession>A0A828U6I7</accession>
<reference evidence="1 2" key="1">
    <citation type="journal article" date="2012" name="J. Bacteriol.">
        <title>Draft Genome Sequences of the Diarrheagenic Escherichia coli Collection.</title>
        <authorList>
            <person name="Hazen T.H."/>
            <person name="Sahl J.W."/>
            <person name="Redman J.C."/>
            <person name="Morris C.R."/>
            <person name="Daugherty S.C."/>
            <person name="Chibucos M.C."/>
            <person name="Sengamalay N.A."/>
            <person name="Fraser-Liggett C.M."/>
            <person name="Steinsland H."/>
            <person name="Whittam T.S."/>
            <person name="Whittam B."/>
            <person name="Manning S.D."/>
            <person name="Rasko D.A."/>
        </authorList>
    </citation>
    <scope>NUCLEOTIDE SEQUENCE [LARGE SCALE GENOMIC DNA]</scope>
    <source>
        <strain evidence="1 2">DEC2D</strain>
    </source>
</reference>
<organism evidence="1 2">
    <name type="scientific">Escherichia coli DEC2D</name>
    <dbReference type="NCBI Taxonomy" id="868141"/>
    <lineage>
        <taxon>Bacteria</taxon>
        <taxon>Pseudomonadati</taxon>
        <taxon>Pseudomonadota</taxon>
        <taxon>Gammaproteobacteria</taxon>
        <taxon>Enterobacterales</taxon>
        <taxon>Enterobacteriaceae</taxon>
        <taxon>Escherichia</taxon>
    </lineage>
</organism>
<dbReference type="AlphaFoldDB" id="A0A828U6I7"/>
<dbReference type="EMBL" id="AIFC01000026">
    <property type="protein sequence ID" value="EHU43423.1"/>
    <property type="molecule type" value="Genomic_DNA"/>
</dbReference>
<name>A0A828U6I7_ECOLX</name>